<evidence type="ECO:0000313" key="3">
    <source>
        <dbReference type="EMBL" id="HGQ59790.1"/>
    </source>
</evidence>
<dbReference type="InterPro" id="IPR000572">
    <property type="entry name" value="OxRdtase_Mopterin-bd_dom"/>
</dbReference>
<dbReference type="SUPFAM" id="SSF56524">
    <property type="entry name" value="Oxidoreductase molybdopterin-binding domain"/>
    <property type="match status" value="1"/>
</dbReference>
<protein>
    <recommendedName>
        <fullName evidence="1">Oxidoreductase molybdopterin-binding domain-containing protein</fullName>
    </recommendedName>
</protein>
<evidence type="ECO:0000313" key="2">
    <source>
        <dbReference type="EMBL" id="HGM58785.1"/>
    </source>
</evidence>
<dbReference type="EMBL" id="DTBJ01000032">
    <property type="protein sequence ID" value="HGM58785.1"/>
    <property type="molecule type" value="Genomic_DNA"/>
</dbReference>
<gene>
    <name evidence="3" type="ORF">ENU09_03655</name>
    <name evidence="2" type="ORF">ENU14_04295</name>
</gene>
<feature type="domain" description="Oxidoreductase molybdopterin-binding" evidence="1">
    <location>
        <begin position="1"/>
        <end position="41"/>
    </location>
</feature>
<name>A0A7C4H9D7_STAMA</name>
<organism evidence="2">
    <name type="scientific">Staphylothermus marinus</name>
    <dbReference type="NCBI Taxonomy" id="2280"/>
    <lineage>
        <taxon>Archaea</taxon>
        <taxon>Thermoproteota</taxon>
        <taxon>Thermoprotei</taxon>
        <taxon>Desulfurococcales</taxon>
        <taxon>Desulfurococcaceae</taxon>
        <taxon>Staphylothermus</taxon>
    </lineage>
</organism>
<dbReference type="Gene3D" id="3.90.420.10">
    <property type="entry name" value="Oxidoreductase, molybdopterin-binding domain"/>
    <property type="match status" value="1"/>
</dbReference>
<proteinExistence type="predicted"/>
<dbReference type="Pfam" id="PF00174">
    <property type="entry name" value="Oxidored_molyb"/>
    <property type="match status" value="1"/>
</dbReference>
<sequence length="46" mass="5331">MNGKPLEIEHDYPAGLIIPQLYGWKTAKRVCKILFLNEYRDSSGKH</sequence>
<dbReference type="InterPro" id="IPR036374">
    <property type="entry name" value="OxRdtase_Mopterin-bd_sf"/>
</dbReference>
<dbReference type="EMBL" id="DTBE01000097">
    <property type="protein sequence ID" value="HGQ59790.1"/>
    <property type="molecule type" value="Genomic_DNA"/>
</dbReference>
<comment type="caution">
    <text evidence="2">The sequence shown here is derived from an EMBL/GenBank/DDBJ whole genome shotgun (WGS) entry which is preliminary data.</text>
</comment>
<reference evidence="2" key="1">
    <citation type="journal article" date="2020" name="mSystems">
        <title>Genome- and Community-Level Interaction Insights into Carbon Utilization and Element Cycling Functions of Hydrothermarchaeota in Hydrothermal Sediment.</title>
        <authorList>
            <person name="Zhou Z."/>
            <person name="Liu Y."/>
            <person name="Xu W."/>
            <person name="Pan J."/>
            <person name="Luo Z.H."/>
            <person name="Li M."/>
        </authorList>
    </citation>
    <scope>NUCLEOTIDE SEQUENCE [LARGE SCALE GENOMIC DNA]</scope>
    <source>
        <strain evidence="3">SpSt-638</strain>
        <strain evidence="2">SpSt-642</strain>
    </source>
</reference>
<accession>A0A7C4H9D7</accession>
<dbReference type="AlphaFoldDB" id="A0A7C4H9D7"/>
<evidence type="ECO:0000259" key="1">
    <source>
        <dbReference type="Pfam" id="PF00174"/>
    </source>
</evidence>